<evidence type="ECO:0000256" key="6">
    <source>
        <dbReference type="ARBA" id="ARBA00022619"/>
    </source>
</evidence>
<keyword evidence="11" id="KW-0511">Multifunctional enzyme</keyword>
<dbReference type="PIRSF" id="PIRSF006769">
    <property type="entry name" value="RibD"/>
    <property type="match status" value="1"/>
</dbReference>
<evidence type="ECO:0000256" key="12">
    <source>
        <dbReference type="PIRNR" id="PIRNR006769"/>
    </source>
</evidence>
<feature type="binding site" evidence="15">
    <location>
        <position position="70"/>
    </location>
    <ligand>
        <name>Zn(2+)</name>
        <dbReference type="ChEBI" id="CHEBI:29105"/>
        <note>catalytic</note>
    </ligand>
</feature>
<feature type="binding site" evidence="14">
    <location>
        <position position="218"/>
    </location>
    <ligand>
        <name>NADP(+)</name>
        <dbReference type="ChEBI" id="CHEBI:58349"/>
    </ligand>
</feature>
<dbReference type="InterPro" id="IPR016192">
    <property type="entry name" value="APOBEC/CMP_deaminase_Zn-bd"/>
</dbReference>
<feature type="binding site" evidence="14">
    <location>
        <position position="195"/>
    </location>
    <ligand>
        <name>NADP(+)</name>
        <dbReference type="ChEBI" id="CHEBI:58349"/>
    </ligand>
</feature>
<feature type="binding site" evidence="14">
    <location>
        <position position="202"/>
    </location>
    <ligand>
        <name>substrate</name>
    </ligand>
</feature>
<dbReference type="Gene3D" id="3.40.430.10">
    <property type="entry name" value="Dihydrofolate Reductase, subunit A"/>
    <property type="match status" value="1"/>
</dbReference>
<dbReference type="EC" id="3.5.4.26" evidence="12"/>
<evidence type="ECO:0000256" key="7">
    <source>
        <dbReference type="ARBA" id="ARBA00022723"/>
    </source>
</evidence>
<dbReference type="EMBL" id="PDEM01000031">
    <property type="protein sequence ID" value="PHZ83907.1"/>
    <property type="molecule type" value="Genomic_DNA"/>
</dbReference>
<organism evidence="17 18">
    <name type="scientific">Paremcibacter congregatus</name>
    <dbReference type="NCBI Taxonomy" id="2043170"/>
    <lineage>
        <taxon>Bacteria</taxon>
        <taxon>Pseudomonadati</taxon>
        <taxon>Pseudomonadota</taxon>
        <taxon>Alphaproteobacteria</taxon>
        <taxon>Emcibacterales</taxon>
        <taxon>Emcibacteraceae</taxon>
        <taxon>Paremcibacter</taxon>
    </lineage>
</organism>
<comment type="similarity">
    <text evidence="5 12">In the C-terminal section; belongs to the HTP reductase family.</text>
</comment>
<comment type="similarity">
    <text evidence="4 12">In the N-terminal section; belongs to the cytidine and deoxycytidylate deaminase family.</text>
</comment>
<dbReference type="GO" id="GO:0008703">
    <property type="term" value="F:5-amino-6-(5-phosphoribosylamino)uracil reductase activity"/>
    <property type="evidence" value="ECO:0007669"/>
    <property type="project" value="UniProtKB-EC"/>
</dbReference>
<evidence type="ECO:0000256" key="14">
    <source>
        <dbReference type="PIRSR" id="PIRSR006769-2"/>
    </source>
</evidence>
<dbReference type="Pfam" id="PF00383">
    <property type="entry name" value="dCMP_cyt_deam_1"/>
    <property type="match status" value="1"/>
</dbReference>
<feature type="binding site" evidence="14">
    <location>
        <position position="163"/>
    </location>
    <ligand>
        <name>substrate</name>
    </ligand>
</feature>
<evidence type="ECO:0000256" key="11">
    <source>
        <dbReference type="ARBA" id="ARBA00023268"/>
    </source>
</evidence>
<evidence type="ECO:0000313" key="18">
    <source>
        <dbReference type="Proteomes" id="UP000229730"/>
    </source>
</evidence>
<keyword evidence="9 12" id="KW-0521">NADP</keyword>
<dbReference type="OrthoDB" id="9800865at2"/>
<dbReference type="FunCoup" id="A0A2G4YNM7">
    <property type="interactions" value="498"/>
</dbReference>
<comment type="function">
    <text evidence="1 12">Converts 2,5-diamino-6-(ribosylamino)-4(3h)-pyrimidinone 5'-phosphate into 5-amino-6-(ribosylamino)-2,4(1h,3h)-pyrimidinedione 5'-phosphate.</text>
</comment>
<dbReference type="GO" id="GO:0050661">
    <property type="term" value="F:NADP binding"/>
    <property type="evidence" value="ECO:0007669"/>
    <property type="project" value="InterPro"/>
</dbReference>
<feature type="domain" description="CMP/dCMP-type deaminase" evidence="16">
    <location>
        <begin position="1"/>
        <end position="118"/>
    </location>
</feature>
<feature type="binding site" evidence="14">
    <location>
        <position position="165"/>
    </location>
    <ligand>
        <name>NADP(+)</name>
        <dbReference type="ChEBI" id="CHEBI:58349"/>
    </ligand>
</feature>
<feature type="binding site" evidence="14">
    <location>
        <position position="191"/>
    </location>
    <ligand>
        <name>NADP(+)</name>
        <dbReference type="ChEBI" id="CHEBI:58349"/>
    </ligand>
</feature>
<dbReference type="GO" id="GO:0008835">
    <property type="term" value="F:diaminohydroxyphosphoribosylaminopyrimidine deaminase activity"/>
    <property type="evidence" value="ECO:0007669"/>
    <property type="project" value="UniProtKB-EC"/>
</dbReference>
<keyword evidence="10 12" id="KW-0560">Oxidoreductase</keyword>
<evidence type="ECO:0000256" key="4">
    <source>
        <dbReference type="ARBA" id="ARBA00005259"/>
    </source>
</evidence>
<feature type="active site" description="Proton donor" evidence="13">
    <location>
        <position position="47"/>
    </location>
</feature>
<name>A0A2G4YNM7_9PROT</name>
<dbReference type="PANTHER" id="PTHR38011">
    <property type="entry name" value="DIHYDROFOLATE REDUCTASE FAMILY PROTEIN (AFU_ORTHOLOGUE AFUA_8G06820)"/>
    <property type="match status" value="1"/>
</dbReference>
<dbReference type="SUPFAM" id="SSF53927">
    <property type="entry name" value="Cytidine deaminase-like"/>
    <property type="match status" value="1"/>
</dbReference>
<feature type="binding site" evidence="14">
    <location>
        <position position="199"/>
    </location>
    <ligand>
        <name>NADP(+)</name>
        <dbReference type="ChEBI" id="CHEBI:58349"/>
    </ligand>
</feature>
<keyword evidence="12" id="KW-0378">Hydrolase</keyword>
<comment type="catalytic activity">
    <reaction evidence="12">
        <text>5-amino-6-(5-phospho-D-ribitylamino)uracil + NADP(+) = 5-amino-6-(5-phospho-D-ribosylamino)uracil + NADPH + H(+)</text>
        <dbReference type="Rhea" id="RHEA:17845"/>
        <dbReference type="ChEBI" id="CHEBI:15378"/>
        <dbReference type="ChEBI" id="CHEBI:57783"/>
        <dbReference type="ChEBI" id="CHEBI:58349"/>
        <dbReference type="ChEBI" id="CHEBI:58421"/>
        <dbReference type="ChEBI" id="CHEBI:58453"/>
        <dbReference type="EC" id="1.1.1.193"/>
    </reaction>
</comment>
<evidence type="ECO:0000256" key="13">
    <source>
        <dbReference type="PIRSR" id="PIRSR006769-1"/>
    </source>
</evidence>
<dbReference type="CDD" id="cd01284">
    <property type="entry name" value="Riboflavin_deaminase-reductase"/>
    <property type="match status" value="1"/>
</dbReference>
<comment type="cofactor">
    <cofactor evidence="12 15">
        <name>Zn(2+)</name>
        <dbReference type="ChEBI" id="CHEBI:29105"/>
    </cofactor>
    <text evidence="12 15">Binds 1 zinc ion.</text>
</comment>
<proteinExistence type="inferred from homology"/>
<reference evidence="17 18" key="1">
    <citation type="submission" date="2017-10" db="EMBL/GenBank/DDBJ databases">
        <title>Frigbacter circumglobatus gen. nov. sp. nov., isolated from sediment cultured in situ.</title>
        <authorList>
            <person name="Zhao Z."/>
        </authorList>
    </citation>
    <scope>NUCLEOTIDE SEQUENCE [LARGE SCALE GENOMIC DNA]</scope>
    <source>
        <strain evidence="17 18">ZYL</strain>
    </source>
</reference>
<dbReference type="InterPro" id="IPR050765">
    <property type="entry name" value="Riboflavin_Biosynth_HTPR"/>
</dbReference>
<dbReference type="InterPro" id="IPR004794">
    <property type="entry name" value="Eubact_RibD"/>
</dbReference>
<evidence type="ECO:0000256" key="5">
    <source>
        <dbReference type="ARBA" id="ARBA00007417"/>
    </source>
</evidence>
<dbReference type="InterPro" id="IPR011549">
    <property type="entry name" value="RibD_C"/>
</dbReference>
<feature type="binding site" evidence="14">
    <location>
        <begin position="292"/>
        <end position="298"/>
    </location>
    <ligand>
        <name>NADP(+)</name>
        <dbReference type="ChEBI" id="CHEBI:58349"/>
    </ligand>
</feature>
<comment type="pathway">
    <text evidence="3 12">Cofactor biosynthesis; riboflavin biosynthesis; 5-amino-6-(D-ribitylamino)uracil from GTP: step 3/4.</text>
</comment>
<evidence type="ECO:0000259" key="16">
    <source>
        <dbReference type="PROSITE" id="PS51747"/>
    </source>
</evidence>
<evidence type="ECO:0000256" key="15">
    <source>
        <dbReference type="PIRSR" id="PIRSR006769-3"/>
    </source>
</evidence>
<comment type="caution">
    <text evidence="17">The sequence shown here is derived from an EMBL/GenBank/DDBJ whole genome shotgun (WGS) entry which is preliminary data.</text>
</comment>
<gene>
    <name evidence="17" type="primary">ribD</name>
    <name evidence="17" type="ORF">CRD36_15165</name>
</gene>
<evidence type="ECO:0000256" key="2">
    <source>
        <dbReference type="ARBA" id="ARBA00004882"/>
    </source>
</evidence>
<keyword evidence="8 12" id="KW-0862">Zinc</keyword>
<dbReference type="PANTHER" id="PTHR38011:SF7">
    <property type="entry name" value="2,5-DIAMINO-6-RIBOSYLAMINO-4(3H)-PYRIMIDINONE 5'-PHOSPHATE REDUCTASE"/>
    <property type="match status" value="1"/>
</dbReference>
<dbReference type="InterPro" id="IPR002734">
    <property type="entry name" value="RibDG_C"/>
</dbReference>
<keyword evidence="6 12" id="KW-0686">Riboflavin biosynthesis</keyword>
<sequence>MQMALGLARRGLGRCWPNPSVGCVIVSPEGHVVGRGHTGEGGRPHGETQALNQAGDAAIGATAYVSLEPCAHHGQTPPCADRLVAARLSRVVIATGDPDTRVAGQGIKILEEAGLQVDFGICQVEANRLNQGFFNRIMKQKPLVTLKVATSLDGRIATKEGESKWITGPEARARGHLLRGQNDAIMVGIGTVLSDDPGLDCRLPGLGQRSPVRIIVDSGLRLPPECHLVETAAVIPTWVITTRPADAKSAILEKRGVRVIGCKADQGGRVDVMQMMQKLSTVGITRLLVEGGAQLNASLIRASLVDRLYWFRSCGIIGGDGLPALPSIGLKMLTEMPEFTLVREGRVGKDTWQEFEIGH</sequence>
<dbReference type="InterPro" id="IPR002125">
    <property type="entry name" value="CMP_dCMP_dom"/>
</dbReference>
<evidence type="ECO:0000313" key="17">
    <source>
        <dbReference type="EMBL" id="PHZ83907.1"/>
    </source>
</evidence>
<feature type="binding site" evidence="14">
    <location>
        <position position="290"/>
    </location>
    <ligand>
        <name>substrate</name>
    </ligand>
</feature>
<evidence type="ECO:0000256" key="9">
    <source>
        <dbReference type="ARBA" id="ARBA00022857"/>
    </source>
</evidence>
<dbReference type="InParanoid" id="A0A2G4YNM7"/>
<comment type="pathway">
    <text evidence="2 12">Cofactor biosynthesis; riboflavin biosynthesis; 5-amino-6-(D-ribitylamino)uracil from GTP: step 2/4.</text>
</comment>
<dbReference type="NCBIfam" id="TIGR00227">
    <property type="entry name" value="ribD_Cterm"/>
    <property type="match status" value="1"/>
</dbReference>
<dbReference type="PROSITE" id="PS00903">
    <property type="entry name" value="CYT_DCMP_DEAMINASES_1"/>
    <property type="match status" value="1"/>
</dbReference>
<dbReference type="NCBIfam" id="TIGR00326">
    <property type="entry name" value="eubact_ribD"/>
    <property type="match status" value="1"/>
</dbReference>
<comment type="catalytic activity">
    <reaction evidence="12">
        <text>2,5-diamino-6-hydroxy-4-(5-phosphoribosylamino)-pyrimidine + H2O + H(+) = 5-amino-6-(5-phospho-D-ribosylamino)uracil + NH4(+)</text>
        <dbReference type="Rhea" id="RHEA:21868"/>
        <dbReference type="ChEBI" id="CHEBI:15377"/>
        <dbReference type="ChEBI" id="CHEBI:15378"/>
        <dbReference type="ChEBI" id="CHEBI:28938"/>
        <dbReference type="ChEBI" id="CHEBI:58453"/>
        <dbReference type="ChEBI" id="CHEBI:58614"/>
        <dbReference type="EC" id="3.5.4.26"/>
    </reaction>
</comment>
<keyword evidence="7 12" id="KW-0479">Metal-binding</keyword>
<dbReference type="InterPro" id="IPR016193">
    <property type="entry name" value="Cytidine_deaminase-like"/>
</dbReference>
<feature type="binding site" evidence="15">
    <location>
        <position position="79"/>
    </location>
    <ligand>
        <name>Zn(2+)</name>
        <dbReference type="ChEBI" id="CHEBI:29105"/>
        <note>catalytic</note>
    </ligand>
</feature>
<dbReference type="GO" id="GO:0008270">
    <property type="term" value="F:zinc ion binding"/>
    <property type="evidence" value="ECO:0007669"/>
    <property type="project" value="InterPro"/>
</dbReference>
<evidence type="ECO:0000256" key="10">
    <source>
        <dbReference type="ARBA" id="ARBA00023002"/>
    </source>
</evidence>
<evidence type="ECO:0000256" key="8">
    <source>
        <dbReference type="ARBA" id="ARBA00022833"/>
    </source>
</evidence>
<protein>
    <recommendedName>
        <fullName evidence="12">Riboflavin biosynthesis protein RibD</fullName>
    </recommendedName>
    <domain>
        <recommendedName>
            <fullName evidence="12">Diaminohydroxyphosphoribosylaminopyrimidine deaminase</fullName>
            <shortName evidence="12">DRAP deaminase</shortName>
            <ecNumber evidence="12">3.5.4.26</ecNumber>
        </recommendedName>
        <alternativeName>
            <fullName evidence="12">Riboflavin-specific deaminase</fullName>
        </alternativeName>
    </domain>
    <domain>
        <recommendedName>
            <fullName evidence="12">5-amino-6-(5-phosphoribosylamino)uracil reductase</fullName>
            <ecNumber evidence="12">1.1.1.193</ecNumber>
        </recommendedName>
        <alternativeName>
            <fullName evidence="12">HTP reductase</fullName>
        </alternativeName>
    </domain>
</protein>
<feature type="binding site" evidence="14">
    <location>
        <position position="149"/>
    </location>
    <ligand>
        <name>NADP(+)</name>
        <dbReference type="ChEBI" id="CHEBI:58349"/>
    </ligand>
</feature>
<dbReference type="UniPathway" id="UPA00275">
    <property type="reaction ID" value="UER00401"/>
</dbReference>
<dbReference type="Pfam" id="PF01872">
    <property type="entry name" value="RibD_C"/>
    <property type="match status" value="1"/>
</dbReference>
<dbReference type="AlphaFoldDB" id="A0A2G4YNM7"/>
<dbReference type="EC" id="1.1.1.193" evidence="12"/>
<dbReference type="Proteomes" id="UP000229730">
    <property type="component" value="Unassembled WGS sequence"/>
</dbReference>
<dbReference type="Gene3D" id="3.40.140.10">
    <property type="entry name" value="Cytidine Deaminase, domain 2"/>
    <property type="match status" value="1"/>
</dbReference>
<dbReference type="PROSITE" id="PS51747">
    <property type="entry name" value="CYT_DCMP_DEAMINASES_2"/>
    <property type="match status" value="1"/>
</dbReference>
<dbReference type="InterPro" id="IPR024072">
    <property type="entry name" value="DHFR-like_dom_sf"/>
</dbReference>
<keyword evidence="18" id="KW-1185">Reference proteome</keyword>
<dbReference type="SUPFAM" id="SSF53597">
    <property type="entry name" value="Dihydrofolate reductase-like"/>
    <property type="match status" value="1"/>
</dbReference>
<feature type="binding site" evidence="14">
    <location>
        <position position="179"/>
    </location>
    <ligand>
        <name>substrate</name>
    </ligand>
</feature>
<evidence type="ECO:0000256" key="1">
    <source>
        <dbReference type="ARBA" id="ARBA00002151"/>
    </source>
</evidence>
<evidence type="ECO:0000256" key="3">
    <source>
        <dbReference type="ARBA" id="ARBA00004910"/>
    </source>
</evidence>
<accession>A0A2G4YNM7</accession>
<dbReference type="GO" id="GO:0009231">
    <property type="term" value="P:riboflavin biosynthetic process"/>
    <property type="evidence" value="ECO:0007669"/>
    <property type="project" value="UniProtKB-UniPathway"/>
</dbReference>
<feature type="binding site" evidence="15">
    <location>
        <position position="45"/>
    </location>
    <ligand>
        <name>Zn(2+)</name>
        <dbReference type="ChEBI" id="CHEBI:29105"/>
        <note>catalytic</note>
    </ligand>
</feature>